<gene>
    <name evidence="2" type="ORF">DS031_22355</name>
</gene>
<accession>A0A366XTC7</accession>
<feature type="transmembrane region" description="Helical" evidence="1">
    <location>
        <begin position="45"/>
        <end position="64"/>
    </location>
</feature>
<organism evidence="2 3">
    <name type="scientific">Bacillus taeanensis</name>
    <dbReference type="NCBI Taxonomy" id="273032"/>
    <lineage>
        <taxon>Bacteria</taxon>
        <taxon>Bacillati</taxon>
        <taxon>Bacillota</taxon>
        <taxon>Bacilli</taxon>
        <taxon>Bacillales</taxon>
        <taxon>Bacillaceae</taxon>
        <taxon>Bacillus</taxon>
    </lineage>
</organism>
<reference evidence="2 3" key="1">
    <citation type="submission" date="2018-07" db="EMBL/GenBank/DDBJ databases">
        <title>Lottiidibacillus patelloidae gen. nov., sp. nov., isolated from the intestinal tract of a marine limpet and the reclassification of B. taeanensis BH030017T, B. algicola KMM 3737T and B. hwajinpoensis SW-72T as genus Lottiidibacillus.</title>
        <authorList>
            <person name="Liu R."/>
            <person name="Huang Z."/>
        </authorList>
    </citation>
    <scope>NUCLEOTIDE SEQUENCE [LARGE SCALE GENOMIC DNA]</scope>
    <source>
        <strain evidence="2 3">BH030017</strain>
    </source>
</reference>
<dbReference type="RefSeq" id="WP_113808382.1">
    <property type="nucleotide sequence ID" value="NZ_QOCW01000038.1"/>
</dbReference>
<keyword evidence="1" id="KW-0812">Transmembrane</keyword>
<comment type="caution">
    <text evidence="2">The sequence shown here is derived from an EMBL/GenBank/DDBJ whole genome shotgun (WGS) entry which is preliminary data.</text>
</comment>
<evidence type="ECO:0000313" key="3">
    <source>
        <dbReference type="Proteomes" id="UP000253314"/>
    </source>
</evidence>
<name>A0A366XTC7_9BACI</name>
<dbReference type="AlphaFoldDB" id="A0A366XTC7"/>
<proteinExistence type="predicted"/>
<sequence>MYTFLTAAVVVVIAFALIGTLLIAFNSTDKKYGEKTKSRLTTLSFIYLFSFIVIFGALFLFIYMV</sequence>
<dbReference type="Proteomes" id="UP000253314">
    <property type="component" value="Unassembled WGS sequence"/>
</dbReference>
<keyword evidence="1" id="KW-1133">Transmembrane helix</keyword>
<feature type="transmembrane region" description="Helical" evidence="1">
    <location>
        <begin position="6"/>
        <end position="25"/>
    </location>
</feature>
<keyword evidence="3" id="KW-1185">Reference proteome</keyword>
<evidence type="ECO:0000313" key="2">
    <source>
        <dbReference type="EMBL" id="RBW67413.1"/>
    </source>
</evidence>
<dbReference type="EMBL" id="QOCW01000038">
    <property type="protein sequence ID" value="RBW67413.1"/>
    <property type="molecule type" value="Genomic_DNA"/>
</dbReference>
<keyword evidence="1" id="KW-0472">Membrane</keyword>
<protein>
    <submittedName>
        <fullName evidence="2">Uncharacterized protein</fullName>
    </submittedName>
</protein>
<evidence type="ECO:0000256" key="1">
    <source>
        <dbReference type="SAM" id="Phobius"/>
    </source>
</evidence>